<evidence type="ECO:0000256" key="1">
    <source>
        <dbReference type="SAM" id="SignalP"/>
    </source>
</evidence>
<protein>
    <recommendedName>
        <fullName evidence="2">Extensin domain-containing protein</fullName>
    </recommendedName>
</protein>
<dbReference type="AlphaFoldDB" id="A0AA88E5Y4"/>
<dbReference type="Proteomes" id="UP001187192">
    <property type="component" value="Unassembled WGS sequence"/>
</dbReference>
<sequence length="78" mass="9007">MATLGQPRYWSRLVYALAFCLVATSVVADYKPYIYASPPPPTHVVHRPYLYKSPPPPNHEAYPPYHYKSPPPPKYVRH</sequence>
<feature type="domain" description="Extensin" evidence="2">
    <location>
        <begin position="31"/>
        <end position="73"/>
    </location>
</feature>
<dbReference type="Pfam" id="PF04554">
    <property type="entry name" value="Extensin_2"/>
    <property type="match status" value="1"/>
</dbReference>
<proteinExistence type="predicted"/>
<name>A0AA88E5Y4_FICCA</name>
<gene>
    <name evidence="3" type="ORF">TIFTF001_037765</name>
</gene>
<dbReference type="GO" id="GO:0005199">
    <property type="term" value="F:structural constituent of cell wall"/>
    <property type="evidence" value="ECO:0007669"/>
    <property type="project" value="InterPro"/>
</dbReference>
<dbReference type="EMBL" id="BTGU01000678">
    <property type="protein sequence ID" value="GMN68712.1"/>
    <property type="molecule type" value="Genomic_DNA"/>
</dbReference>
<feature type="signal peptide" evidence="1">
    <location>
        <begin position="1"/>
        <end position="28"/>
    </location>
</feature>
<feature type="chain" id="PRO_5041703277" description="Extensin domain-containing protein" evidence="1">
    <location>
        <begin position="29"/>
        <end position="78"/>
    </location>
</feature>
<comment type="caution">
    <text evidence="3">The sequence shown here is derived from an EMBL/GenBank/DDBJ whole genome shotgun (WGS) entry which is preliminary data.</text>
</comment>
<feature type="non-terminal residue" evidence="3">
    <location>
        <position position="78"/>
    </location>
</feature>
<evidence type="ECO:0000313" key="3">
    <source>
        <dbReference type="EMBL" id="GMN68712.1"/>
    </source>
</evidence>
<dbReference type="InterPro" id="IPR006706">
    <property type="entry name" value="Extensin_dom"/>
</dbReference>
<evidence type="ECO:0000259" key="2">
    <source>
        <dbReference type="Pfam" id="PF04554"/>
    </source>
</evidence>
<organism evidence="3 4">
    <name type="scientific">Ficus carica</name>
    <name type="common">Common fig</name>
    <dbReference type="NCBI Taxonomy" id="3494"/>
    <lineage>
        <taxon>Eukaryota</taxon>
        <taxon>Viridiplantae</taxon>
        <taxon>Streptophyta</taxon>
        <taxon>Embryophyta</taxon>
        <taxon>Tracheophyta</taxon>
        <taxon>Spermatophyta</taxon>
        <taxon>Magnoliopsida</taxon>
        <taxon>eudicotyledons</taxon>
        <taxon>Gunneridae</taxon>
        <taxon>Pentapetalae</taxon>
        <taxon>rosids</taxon>
        <taxon>fabids</taxon>
        <taxon>Rosales</taxon>
        <taxon>Moraceae</taxon>
        <taxon>Ficeae</taxon>
        <taxon>Ficus</taxon>
    </lineage>
</organism>
<evidence type="ECO:0000313" key="4">
    <source>
        <dbReference type="Proteomes" id="UP001187192"/>
    </source>
</evidence>
<reference evidence="3" key="1">
    <citation type="submission" date="2023-07" db="EMBL/GenBank/DDBJ databases">
        <title>draft genome sequence of fig (Ficus carica).</title>
        <authorList>
            <person name="Takahashi T."/>
            <person name="Nishimura K."/>
        </authorList>
    </citation>
    <scope>NUCLEOTIDE SEQUENCE</scope>
</reference>
<keyword evidence="1" id="KW-0732">Signal</keyword>
<accession>A0AA88E5Y4</accession>
<keyword evidence="4" id="KW-1185">Reference proteome</keyword>
<dbReference type="GO" id="GO:0009664">
    <property type="term" value="P:plant-type cell wall organization"/>
    <property type="evidence" value="ECO:0007669"/>
    <property type="project" value="InterPro"/>
</dbReference>